<name>A0A0W8I8N4_9MICO</name>
<proteinExistence type="predicted"/>
<dbReference type="SUPFAM" id="SSF89392">
    <property type="entry name" value="Prokaryotic lipoproteins and lipoprotein localization factors"/>
    <property type="match status" value="1"/>
</dbReference>
<evidence type="ECO:0000313" key="3">
    <source>
        <dbReference type="Proteomes" id="UP000054837"/>
    </source>
</evidence>
<gene>
    <name evidence="2" type="ORF">AVL62_05525</name>
</gene>
<feature type="compositionally biased region" description="Acidic residues" evidence="1">
    <location>
        <begin position="42"/>
        <end position="70"/>
    </location>
</feature>
<dbReference type="STRING" id="767452.AVL62_05525"/>
<accession>A0A0W8I8N4</accession>
<keyword evidence="3" id="KW-1185">Reference proteome</keyword>
<organism evidence="2 3">
    <name type="scientific">Serinicoccus chungangensis</name>
    <dbReference type="NCBI Taxonomy" id="767452"/>
    <lineage>
        <taxon>Bacteria</taxon>
        <taxon>Bacillati</taxon>
        <taxon>Actinomycetota</taxon>
        <taxon>Actinomycetes</taxon>
        <taxon>Micrococcales</taxon>
        <taxon>Ornithinimicrobiaceae</taxon>
        <taxon>Serinicoccus</taxon>
    </lineage>
</organism>
<evidence type="ECO:0000256" key="1">
    <source>
        <dbReference type="SAM" id="MobiDB-lite"/>
    </source>
</evidence>
<comment type="caution">
    <text evidence="2">The sequence shown here is derived from an EMBL/GenBank/DDBJ whole genome shotgun (WGS) entry which is preliminary data.</text>
</comment>
<dbReference type="Proteomes" id="UP000054837">
    <property type="component" value="Unassembled WGS sequence"/>
</dbReference>
<dbReference type="AlphaFoldDB" id="A0A0W8I8N4"/>
<dbReference type="Gene3D" id="2.50.20.20">
    <property type="match status" value="1"/>
</dbReference>
<reference evidence="2 3" key="1">
    <citation type="submission" date="2015-12" db="EMBL/GenBank/DDBJ databases">
        <title>Serinicoccus chungangenesis strain CD08_5 genome sequencing and assembly.</title>
        <authorList>
            <person name="Chander A.M."/>
            <person name="Kaur G."/>
            <person name="Nair G.R."/>
            <person name="Dhawan D.K."/>
            <person name="Kochhar R.K."/>
            <person name="Mayilraj S."/>
            <person name="Bhadada S.K."/>
        </authorList>
    </citation>
    <scope>NUCLEOTIDE SEQUENCE [LARGE SCALE GENOMIC DNA]</scope>
    <source>
        <strain evidence="2 3">CD08_5</strain>
    </source>
</reference>
<dbReference type="PROSITE" id="PS51257">
    <property type="entry name" value="PROKAR_LIPOPROTEIN"/>
    <property type="match status" value="1"/>
</dbReference>
<dbReference type="InterPro" id="IPR029046">
    <property type="entry name" value="LolA/LolB/LppX"/>
</dbReference>
<evidence type="ECO:0000313" key="2">
    <source>
        <dbReference type="EMBL" id="KUG55750.1"/>
    </source>
</evidence>
<sequence>MRLGAVVSAGILGLGLTGCGGDSDGGGAEPTEAATQESESTQADEEQATDEDTAQASEEEDSGGAAAEGEEIPVEEFLAMLQEPGEETLSSYTLTMDMQADGQSIQADGAVDLSGDEAAMQMMMTMPEMGELEMITTDGQLYLAMPGVTPEGMYMQAGEDVLGQAAAMEDIDVSTQWEAWEEGAQQVVFLGDEDVDGTEMGHYQVTVDPQAIAEAGGEDAAAMTQAVGDELVTYDVWLDDDNLMRQLSFELEGMTAEMMMDNWGEPQEIEAPASDQVMDMEDLGTTPGSDG</sequence>
<protein>
    <recommendedName>
        <fullName evidence="4">Lipoprotein</fullName>
    </recommendedName>
</protein>
<feature type="region of interest" description="Disordered" evidence="1">
    <location>
        <begin position="15"/>
        <end position="70"/>
    </location>
</feature>
<dbReference type="EMBL" id="LQBL01000022">
    <property type="protein sequence ID" value="KUG55750.1"/>
    <property type="molecule type" value="Genomic_DNA"/>
</dbReference>
<feature type="compositionally biased region" description="Gly residues" evidence="1">
    <location>
        <begin position="15"/>
        <end position="28"/>
    </location>
</feature>
<evidence type="ECO:0008006" key="4">
    <source>
        <dbReference type="Google" id="ProtNLM"/>
    </source>
</evidence>
<feature type="region of interest" description="Disordered" evidence="1">
    <location>
        <begin position="271"/>
        <end position="291"/>
    </location>
</feature>